<evidence type="ECO:0000256" key="1">
    <source>
        <dbReference type="SAM" id="MobiDB-lite"/>
    </source>
</evidence>
<protein>
    <submittedName>
        <fullName evidence="2">Uncharacterized protein</fullName>
    </submittedName>
</protein>
<accession>A0ABP7YR20</accession>
<comment type="caution">
    <text evidence="2">The sequence shown here is derived from an EMBL/GenBank/DDBJ whole genome shotgun (WGS) entry which is preliminary data.</text>
</comment>
<evidence type="ECO:0000313" key="3">
    <source>
        <dbReference type="Proteomes" id="UP001500101"/>
    </source>
</evidence>
<feature type="region of interest" description="Disordered" evidence="1">
    <location>
        <begin position="1"/>
        <end position="69"/>
    </location>
</feature>
<name>A0ABP7YR20_9SPHI</name>
<dbReference type="EMBL" id="BAAAZI010000007">
    <property type="protein sequence ID" value="GAA4140009.1"/>
    <property type="molecule type" value="Genomic_DNA"/>
</dbReference>
<dbReference type="RefSeq" id="WP_344674441.1">
    <property type="nucleotide sequence ID" value="NZ_BAAAZI010000007.1"/>
</dbReference>
<feature type="compositionally biased region" description="Basic and acidic residues" evidence="1">
    <location>
        <begin position="1"/>
        <end position="18"/>
    </location>
</feature>
<evidence type="ECO:0000313" key="2">
    <source>
        <dbReference type="EMBL" id="GAA4140009.1"/>
    </source>
</evidence>
<feature type="compositionally biased region" description="Basic and acidic residues" evidence="1">
    <location>
        <begin position="60"/>
        <end position="69"/>
    </location>
</feature>
<reference evidence="3" key="1">
    <citation type="journal article" date="2019" name="Int. J. Syst. Evol. Microbiol.">
        <title>The Global Catalogue of Microorganisms (GCM) 10K type strain sequencing project: providing services to taxonomists for standard genome sequencing and annotation.</title>
        <authorList>
            <consortium name="The Broad Institute Genomics Platform"/>
            <consortium name="The Broad Institute Genome Sequencing Center for Infectious Disease"/>
            <person name="Wu L."/>
            <person name="Ma J."/>
        </authorList>
    </citation>
    <scope>NUCLEOTIDE SEQUENCE [LARGE SCALE GENOMIC DNA]</scope>
    <source>
        <strain evidence="3">JCM 16704</strain>
    </source>
</reference>
<dbReference type="Proteomes" id="UP001500101">
    <property type="component" value="Unassembled WGS sequence"/>
</dbReference>
<organism evidence="2 3">
    <name type="scientific">Sphingobacterium kyonggiense</name>
    <dbReference type="NCBI Taxonomy" id="714075"/>
    <lineage>
        <taxon>Bacteria</taxon>
        <taxon>Pseudomonadati</taxon>
        <taxon>Bacteroidota</taxon>
        <taxon>Sphingobacteriia</taxon>
        <taxon>Sphingobacteriales</taxon>
        <taxon>Sphingobacteriaceae</taxon>
        <taxon>Sphingobacterium</taxon>
    </lineage>
</organism>
<keyword evidence="3" id="KW-1185">Reference proteome</keyword>
<sequence>MATKNENKDVGIQKENREKKQKALTSVIEKVRKKQDLDAEAGVDPQVDQLNEMPDPNVFPKERKKDKGK</sequence>
<gene>
    <name evidence="2" type="ORF">GCM10022216_18750</name>
</gene>
<proteinExistence type="predicted"/>